<evidence type="ECO:0000313" key="4">
    <source>
        <dbReference type="Proteomes" id="UP000187013"/>
    </source>
</evidence>
<dbReference type="GO" id="GO:0005768">
    <property type="term" value="C:endosome"/>
    <property type="evidence" value="ECO:0007669"/>
    <property type="project" value="TreeGrafter"/>
</dbReference>
<dbReference type="AlphaFoldDB" id="A0A1Q2ZVI6"/>
<dbReference type="GO" id="GO:0016236">
    <property type="term" value="P:macroautophagy"/>
    <property type="evidence" value="ECO:0007669"/>
    <property type="project" value="EnsemblFungi"/>
</dbReference>
<keyword evidence="1 2" id="KW-0175">Coiled coil</keyword>
<dbReference type="GO" id="GO:0046854">
    <property type="term" value="P:phosphatidylinositol phosphate biosynthetic process"/>
    <property type="evidence" value="ECO:0007669"/>
    <property type="project" value="EnsemblFungi"/>
</dbReference>
<organism evidence="3 4">
    <name type="scientific">Zygosaccharomyces rouxii</name>
    <dbReference type="NCBI Taxonomy" id="4956"/>
    <lineage>
        <taxon>Eukaryota</taxon>
        <taxon>Fungi</taxon>
        <taxon>Dikarya</taxon>
        <taxon>Ascomycota</taxon>
        <taxon>Saccharomycotina</taxon>
        <taxon>Saccharomycetes</taxon>
        <taxon>Saccharomycetales</taxon>
        <taxon>Saccharomycetaceae</taxon>
        <taxon>Zygosaccharomyces</taxon>
    </lineage>
</organism>
<evidence type="ECO:0008006" key="5">
    <source>
        <dbReference type="Google" id="ProtNLM"/>
    </source>
</evidence>
<sequence length="419" mass="48604">MGQYLLKRRLRHVRSVKISNLCVGQRNSQQLMWFPSYFIVIENGKGQTLYVSEVQQGSLYSVQFNELPPQDSPLTHFTLRLVAELPERLSPSPDEKLWFDFRTYKVDLNQVKHVSADDIIESYNAPVLELVDGDYVLPNVSMLTVPKESIRTHKRANSSIKIKKSFTFNYALKLNKILEYTSQVMEESQQISERVERQIQDEHKRHQWFVTHLRDYNHQLKVRIQKKQLDLRRLRDSVEHFAESEEKDSQPHSLNDYYGNTYPNLIQSRNRLESMRAKKLAQLIGIFQTTDLFHVRAGFVTFNRTLLDSSSSLYDRLTLDLLNKTKLLELATDGSEASKKLTSTCLGYYTLFVTLIATSICSIPLPHELMYCGSTSTVNGTTPLYLDNIKDIELLSQAIDCFNGNIIQVIQFLKHRRTQ</sequence>
<name>A0A1Q2ZVI6_ZYGRO</name>
<comment type="caution">
    <text evidence="3">The sequence shown here is derived from an EMBL/GenBank/DDBJ whole genome shotgun (WGS) entry which is preliminary data.</text>
</comment>
<dbReference type="EMBL" id="BDGX01000008">
    <property type="protein sequence ID" value="GAV47328.1"/>
    <property type="molecule type" value="Genomic_DNA"/>
</dbReference>
<dbReference type="GO" id="GO:0045324">
    <property type="term" value="P:late endosome to vacuole transport"/>
    <property type="evidence" value="ECO:0007669"/>
    <property type="project" value="EnsemblFungi"/>
</dbReference>
<proteinExistence type="predicted"/>
<evidence type="ECO:0000313" key="3">
    <source>
        <dbReference type="EMBL" id="GAV47328.1"/>
    </source>
</evidence>
<dbReference type="GO" id="GO:0000323">
    <property type="term" value="C:lytic vacuole"/>
    <property type="evidence" value="ECO:0007669"/>
    <property type="project" value="TreeGrafter"/>
</dbReference>
<dbReference type="GO" id="GO:0000149">
    <property type="term" value="F:SNARE binding"/>
    <property type="evidence" value="ECO:0007669"/>
    <property type="project" value="TreeGrafter"/>
</dbReference>
<evidence type="ECO:0000256" key="1">
    <source>
        <dbReference type="ARBA" id="ARBA00023054"/>
    </source>
</evidence>
<dbReference type="InterPro" id="IPR040939">
    <property type="entry name" value="Vps38"/>
</dbReference>
<dbReference type="PANTHER" id="PTHR15157:SF5">
    <property type="entry name" value="UV RADIATION RESISTANCE-ASSOCIATED GENE PROTEIN"/>
    <property type="match status" value="1"/>
</dbReference>
<dbReference type="GO" id="GO:0051365">
    <property type="term" value="P:cellular response to potassium ion starvation"/>
    <property type="evidence" value="ECO:0007669"/>
    <property type="project" value="EnsemblFungi"/>
</dbReference>
<dbReference type="eggNOG" id="ENOG502RY42">
    <property type="taxonomic scope" value="Eukaryota"/>
</dbReference>
<dbReference type="GO" id="GO:0034272">
    <property type="term" value="C:phosphatidylinositol 3-kinase complex, class III, type II"/>
    <property type="evidence" value="ECO:0007669"/>
    <property type="project" value="EnsemblFungi"/>
</dbReference>
<reference evidence="3 4" key="1">
    <citation type="submission" date="2016-08" db="EMBL/GenBank/DDBJ databases">
        <title>Draft genome sequence of allopolyploid Zygosaccharomyces rouxii.</title>
        <authorList>
            <person name="Watanabe J."/>
            <person name="Uehara K."/>
            <person name="Mogi Y."/>
            <person name="Tsukioka Y."/>
        </authorList>
    </citation>
    <scope>NUCLEOTIDE SEQUENCE [LARGE SCALE GENOMIC DNA]</scope>
    <source>
        <strain evidence="3 4">NBRC 110957</strain>
    </source>
</reference>
<dbReference type="GO" id="GO:0035493">
    <property type="term" value="P:SNARE complex assembly"/>
    <property type="evidence" value="ECO:0007669"/>
    <property type="project" value="TreeGrafter"/>
</dbReference>
<dbReference type="OrthoDB" id="4069826at2759"/>
<protein>
    <recommendedName>
        <fullName evidence="5">Vacuolar protein sorting-associated protein 38</fullName>
    </recommendedName>
</protein>
<dbReference type="Pfam" id="PF17649">
    <property type="entry name" value="VPS38"/>
    <property type="match status" value="1"/>
</dbReference>
<feature type="coiled-coil region" evidence="2">
    <location>
        <begin position="185"/>
        <end position="237"/>
    </location>
</feature>
<accession>A0A1Q2ZVI6</accession>
<dbReference type="OMA" id="AFNENIM"/>
<evidence type="ECO:0000256" key="2">
    <source>
        <dbReference type="SAM" id="Coils"/>
    </source>
</evidence>
<dbReference type="Proteomes" id="UP000187013">
    <property type="component" value="Unassembled WGS sequence"/>
</dbReference>
<dbReference type="PANTHER" id="PTHR15157">
    <property type="entry name" value="UV RADIATION RESISTANCE-ASSOCIATED GENE PROTEIN"/>
    <property type="match status" value="1"/>
</dbReference>
<gene>
    <name evidence="3" type="ORF">ZYGR_0H01690</name>
</gene>